<feature type="region of interest" description="Disordered" evidence="1">
    <location>
        <begin position="1"/>
        <end position="49"/>
    </location>
</feature>
<evidence type="ECO:0000256" key="1">
    <source>
        <dbReference type="SAM" id="MobiDB-lite"/>
    </source>
</evidence>
<proteinExistence type="predicted"/>
<feature type="compositionally biased region" description="Low complexity" evidence="1">
    <location>
        <begin position="34"/>
        <end position="49"/>
    </location>
</feature>
<organism evidence="2">
    <name type="scientific">Arundo donax</name>
    <name type="common">Giant reed</name>
    <name type="synonym">Donax arundinaceus</name>
    <dbReference type="NCBI Taxonomy" id="35708"/>
    <lineage>
        <taxon>Eukaryota</taxon>
        <taxon>Viridiplantae</taxon>
        <taxon>Streptophyta</taxon>
        <taxon>Embryophyta</taxon>
        <taxon>Tracheophyta</taxon>
        <taxon>Spermatophyta</taxon>
        <taxon>Magnoliopsida</taxon>
        <taxon>Liliopsida</taxon>
        <taxon>Poales</taxon>
        <taxon>Poaceae</taxon>
        <taxon>PACMAD clade</taxon>
        <taxon>Arundinoideae</taxon>
        <taxon>Arundineae</taxon>
        <taxon>Arundo</taxon>
    </lineage>
</organism>
<reference evidence="2" key="1">
    <citation type="submission" date="2014-09" db="EMBL/GenBank/DDBJ databases">
        <authorList>
            <person name="Magalhaes I.L.F."/>
            <person name="Oliveira U."/>
            <person name="Santos F.R."/>
            <person name="Vidigal T.H.D.A."/>
            <person name="Brescovit A.D."/>
            <person name="Santos A.J."/>
        </authorList>
    </citation>
    <scope>NUCLEOTIDE SEQUENCE</scope>
    <source>
        <tissue evidence="2">Shoot tissue taken approximately 20 cm above the soil surface</tissue>
    </source>
</reference>
<protein>
    <submittedName>
        <fullName evidence="2">Uncharacterized protein</fullName>
    </submittedName>
</protein>
<reference evidence="2" key="2">
    <citation type="journal article" date="2015" name="Data Brief">
        <title>Shoot transcriptome of the giant reed, Arundo donax.</title>
        <authorList>
            <person name="Barrero R.A."/>
            <person name="Guerrero F.D."/>
            <person name="Moolhuijzen P."/>
            <person name="Goolsby J.A."/>
            <person name="Tidwell J."/>
            <person name="Bellgard S.E."/>
            <person name="Bellgard M.I."/>
        </authorList>
    </citation>
    <scope>NUCLEOTIDE SEQUENCE</scope>
    <source>
        <tissue evidence="2">Shoot tissue taken approximately 20 cm above the soil surface</tissue>
    </source>
</reference>
<accession>A0A0A8YZI0</accession>
<dbReference type="AlphaFoldDB" id="A0A0A8YZI0"/>
<evidence type="ECO:0000313" key="2">
    <source>
        <dbReference type="EMBL" id="JAD29895.1"/>
    </source>
</evidence>
<dbReference type="EMBL" id="GBRH01268000">
    <property type="protein sequence ID" value="JAD29895.1"/>
    <property type="molecule type" value="Transcribed_RNA"/>
</dbReference>
<sequence length="49" mass="5432">MAHLETISHLNLAGRTTGSGVRRALRRRKDRKGGSTSEGRSRTSLNRRA</sequence>
<name>A0A0A8YZI0_ARUDO</name>